<comment type="caution">
    <text evidence="1">The sequence shown here is derived from an EMBL/GenBank/DDBJ whole genome shotgun (WGS) entry which is preliminary data.</text>
</comment>
<evidence type="ECO:0000313" key="2">
    <source>
        <dbReference type="Proteomes" id="UP000054653"/>
    </source>
</evidence>
<sequence length="196" mass="22171">MDGSGKEEEEDDDNMTAELINHKMQKLSVVLSESVARIIRLHQQAILIYLNLVQQKLDNNDQLKAQLQQTLMDTIITSVIMIGVGPSGRQIFQLRQPVVDFSILPRRANAIPDEDKIRCICALFENDGQSGNKFIYDAYFSRPDVIVCDRSQCFCKNEQNTHKQRGYIATFGQIDAARKVIRSSSMVSATNMTMVL</sequence>
<dbReference type="EMBL" id="JYDI01000130">
    <property type="protein sequence ID" value="KRY51231.1"/>
    <property type="molecule type" value="Genomic_DNA"/>
</dbReference>
<organism evidence="1 2">
    <name type="scientific">Trichinella britovi</name>
    <name type="common">Parasitic roundworm</name>
    <dbReference type="NCBI Taxonomy" id="45882"/>
    <lineage>
        <taxon>Eukaryota</taxon>
        <taxon>Metazoa</taxon>
        <taxon>Ecdysozoa</taxon>
        <taxon>Nematoda</taxon>
        <taxon>Enoplea</taxon>
        <taxon>Dorylaimia</taxon>
        <taxon>Trichinellida</taxon>
        <taxon>Trichinellidae</taxon>
        <taxon>Trichinella</taxon>
    </lineage>
</organism>
<protein>
    <submittedName>
        <fullName evidence="1">Uncharacterized protein</fullName>
    </submittedName>
</protein>
<gene>
    <name evidence="1" type="ORF">T03_16456</name>
</gene>
<dbReference type="Proteomes" id="UP000054653">
    <property type="component" value="Unassembled WGS sequence"/>
</dbReference>
<name>A0A0V1CPM6_TRIBR</name>
<dbReference type="AlphaFoldDB" id="A0A0V1CPM6"/>
<keyword evidence="2" id="KW-1185">Reference proteome</keyword>
<accession>A0A0V1CPM6</accession>
<dbReference type="STRING" id="45882.A0A0V1CPM6"/>
<proteinExistence type="predicted"/>
<reference evidence="1 2" key="1">
    <citation type="submission" date="2015-01" db="EMBL/GenBank/DDBJ databases">
        <title>Evolution of Trichinella species and genotypes.</title>
        <authorList>
            <person name="Korhonen P.K."/>
            <person name="Edoardo P."/>
            <person name="Giuseppe L.R."/>
            <person name="Gasser R.B."/>
        </authorList>
    </citation>
    <scope>NUCLEOTIDE SEQUENCE [LARGE SCALE GENOMIC DNA]</scope>
    <source>
        <strain evidence="1">ISS120</strain>
    </source>
</reference>
<evidence type="ECO:0000313" key="1">
    <source>
        <dbReference type="EMBL" id="KRY51231.1"/>
    </source>
</evidence>